<sequence>MAERNLGFDVNAPGTSLFIIQLVFLVLAWTTSFMRAFVKIVLLRKTTIDDYIMLLALLSYTATAYFVLSAIIDGGLGRPDSELSRESLEILLRSWFGNMTLAGPVSGLARVSIALFLMRIAVKKWQRLVLHLIIGATTVMTIVYFFLVLFQCSPPSYFWQRMREGASGSCNHAQAVLAATLIWGSFAAAMDWMLGLLPIAILWHVRINRQSKVGIAAILSFGVIAGIALIVRLIYIVQNGPASNKTYGTLAVSISAVTELALGIIAGCIATLPPLFKRMGLHFGSSSKRGVLTDTLPWQRSFIGPELRQQGAENIIMMSPRRLERMQHAENTDVGLRRPRPASPSAKRVLSSSNWDIEIDAGRAADDYLTPPPSGRDIQVRTFIRVDSQPSSSNVSTIDFTDKPLPPPPPRPRTRDRSIPRSRPVTPILF</sequence>
<reference evidence="10" key="1">
    <citation type="submission" date="2019-06" db="EMBL/GenBank/DDBJ databases">
        <title>Draft genome sequence of the griseofulvin-producing fungus Xylaria cubensis strain G536.</title>
        <authorList>
            <person name="Mead M.E."/>
            <person name="Raja H.A."/>
            <person name="Steenwyk J.L."/>
            <person name="Knowles S.L."/>
            <person name="Oberlies N.H."/>
            <person name="Rokas A."/>
        </authorList>
    </citation>
    <scope>NUCLEOTIDE SEQUENCE [LARGE SCALE GENOMIC DNA]</scope>
    <source>
        <strain evidence="10">G536</strain>
    </source>
</reference>
<feature type="transmembrane region" description="Helical" evidence="7">
    <location>
        <begin position="129"/>
        <end position="150"/>
    </location>
</feature>
<dbReference type="OrthoDB" id="3936451at2759"/>
<evidence type="ECO:0000256" key="3">
    <source>
        <dbReference type="ARBA" id="ARBA00022989"/>
    </source>
</evidence>
<name>A0A553IDM6_9PEZI</name>
<feature type="transmembrane region" description="Helical" evidence="7">
    <location>
        <begin position="215"/>
        <end position="235"/>
    </location>
</feature>
<keyword evidence="4 7" id="KW-0472">Membrane</keyword>
<dbReference type="GO" id="GO:0016020">
    <property type="term" value="C:membrane"/>
    <property type="evidence" value="ECO:0007669"/>
    <property type="project" value="UniProtKB-SubCell"/>
</dbReference>
<keyword evidence="10" id="KW-1185">Reference proteome</keyword>
<organism evidence="9 10">
    <name type="scientific">Xylaria flabelliformis</name>
    <dbReference type="NCBI Taxonomy" id="2512241"/>
    <lineage>
        <taxon>Eukaryota</taxon>
        <taxon>Fungi</taxon>
        <taxon>Dikarya</taxon>
        <taxon>Ascomycota</taxon>
        <taxon>Pezizomycotina</taxon>
        <taxon>Sordariomycetes</taxon>
        <taxon>Xylariomycetidae</taxon>
        <taxon>Xylariales</taxon>
        <taxon>Xylariaceae</taxon>
        <taxon>Xylaria</taxon>
    </lineage>
</organism>
<keyword evidence="3 7" id="KW-1133">Transmembrane helix</keyword>
<feature type="region of interest" description="Disordered" evidence="6">
    <location>
        <begin position="385"/>
        <end position="430"/>
    </location>
</feature>
<evidence type="ECO:0000313" key="9">
    <source>
        <dbReference type="EMBL" id="TRX98291.1"/>
    </source>
</evidence>
<comment type="subcellular location">
    <subcellularLocation>
        <location evidence="1">Membrane</location>
        <topology evidence="1">Multi-pass membrane protein</topology>
    </subcellularLocation>
</comment>
<dbReference type="PANTHER" id="PTHR33048:SF96">
    <property type="entry name" value="INTEGRAL MEMBRANE PROTEIN"/>
    <property type="match status" value="1"/>
</dbReference>
<proteinExistence type="inferred from homology"/>
<accession>A0A553IDM6</accession>
<dbReference type="InterPro" id="IPR049326">
    <property type="entry name" value="Rhodopsin_dom_fungi"/>
</dbReference>
<dbReference type="Proteomes" id="UP000319160">
    <property type="component" value="Unassembled WGS sequence"/>
</dbReference>
<evidence type="ECO:0000256" key="2">
    <source>
        <dbReference type="ARBA" id="ARBA00022692"/>
    </source>
</evidence>
<protein>
    <recommendedName>
        <fullName evidence="8">Rhodopsin domain-containing protein</fullName>
    </recommendedName>
</protein>
<evidence type="ECO:0000256" key="4">
    <source>
        <dbReference type="ARBA" id="ARBA00023136"/>
    </source>
</evidence>
<feature type="domain" description="Rhodopsin" evidence="8">
    <location>
        <begin position="34"/>
        <end position="278"/>
    </location>
</feature>
<evidence type="ECO:0000256" key="1">
    <source>
        <dbReference type="ARBA" id="ARBA00004141"/>
    </source>
</evidence>
<gene>
    <name evidence="9" type="ORF">FHL15_000936</name>
</gene>
<evidence type="ECO:0000256" key="6">
    <source>
        <dbReference type="SAM" id="MobiDB-lite"/>
    </source>
</evidence>
<feature type="transmembrane region" description="Helical" evidence="7">
    <location>
        <begin position="181"/>
        <end position="203"/>
    </location>
</feature>
<dbReference type="InterPro" id="IPR052337">
    <property type="entry name" value="SAT4-like"/>
</dbReference>
<feature type="transmembrane region" description="Helical" evidence="7">
    <location>
        <begin position="51"/>
        <end position="72"/>
    </location>
</feature>
<feature type="compositionally biased region" description="Polar residues" evidence="6">
    <location>
        <begin position="388"/>
        <end position="399"/>
    </location>
</feature>
<evidence type="ECO:0000256" key="7">
    <source>
        <dbReference type="SAM" id="Phobius"/>
    </source>
</evidence>
<comment type="caution">
    <text evidence="9">The sequence shown here is derived from an EMBL/GenBank/DDBJ whole genome shotgun (WGS) entry which is preliminary data.</text>
</comment>
<keyword evidence="2 7" id="KW-0812">Transmembrane</keyword>
<feature type="transmembrane region" description="Helical" evidence="7">
    <location>
        <begin position="92"/>
        <end position="117"/>
    </location>
</feature>
<evidence type="ECO:0000313" key="10">
    <source>
        <dbReference type="Proteomes" id="UP000319160"/>
    </source>
</evidence>
<dbReference type="Pfam" id="PF20684">
    <property type="entry name" value="Fung_rhodopsin"/>
    <property type="match status" value="1"/>
</dbReference>
<evidence type="ECO:0000259" key="8">
    <source>
        <dbReference type="Pfam" id="PF20684"/>
    </source>
</evidence>
<feature type="transmembrane region" description="Helical" evidence="7">
    <location>
        <begin position="12"/>
        <end position="30"/>
    </location>
</feature>
<comment type="similarity">
    <text evidence="5">Belongs to the SAT4 family.</text>
</comment>
<dbReference type="EMBL" id="VFLP01000003">
    <property type="protein sequence ID" value="TRX98291.1"/>
    <property type="molecule type" value="Genomic_DNA"/>
</dbReference>
<dbReference type="PANTHER" id="PTHR33048">
    <property type="entry name" value="PTH11-LIKE INTEGRAL MEMBRANE PROTEIN (AFU_ORTHOLOGUE AFUA_5G11245)"/>
    <property type="match status" value="1"/>
</dbReference>
<dbReference type="AlphaFoldDB" id="A0A553IDM6"/>
<evidence type="ECO:0000256" key="5">
    <source>
        <dbReference type="ARBA" id="ARBA00038359"/>
    </source>
</evidence>
<feature type="region of interest" description="Disordered" evidence="6">
    <location>
        <begin position="330"/>
        <end position="349"/>
    </location>
</feature>
<feature type="transmembrane region" description="Helical" evidence="7">
    <location>
        <begin position="247"/>
        <end position="272"/>
    </location>
</feature>